<proteinExistence type="predicted"/>
<gene>
    <name evidence="1" type="ORF">N5J23_17380</name>
</gene>
<dbReference type="RefSeq" id="WP_155895482.1">
    <property type="nucleotide sequence ID" value="NZ_JAOCIA010000059.1"/>
</dbReference>
<accession>A0AA42W6V7</accession>
<sequence length="64" mass="6760">MSSPLKNVSVQEIEAAIAQALQALSAGQAFSVSISELKFDASGRRVDLAMSAWAISDEDDGMPF</sequence>
<reference evidence="1" key="1">
    <citation type="submission" date="2022-09" db="EMBL/GenBank/DDBJ databases">
        <title>Intensive care unit water sources are persistently colonized with multi-drug resistant bacteria and are the site of extensive horizontal gene transfer of antibiotic resistance genes.</title>
        <authorList>
            <person name="Diorio-Toth L."/>
        </authorList>
    </citation>
    <scope>NUCLEOTIDE SEQUENCE</scope>
    <source>
        <strain evidence="1">GD03686</strain>
    </source>
</reference>
<protein>
    <submittedName>
        <fullName evidence="1">Uncharacterized protein</fullName>
    </submittedName>
</protein>
<comment type="caution">
    <text evidence="1">The sequence shown here is derived from an EMBL/GenBank/DDBJ whole genome shotgun (WGS) entry which is preliminary data.</text>
</comment>
<dbReference type="Proteomes" id="UP001161294">
    <property type="component" value="Unassembled WGS sequence"/>
</dbReference>
<name>A0AA42W6V7_9BURK</name>
<dbReference type="AlphaFoldDB" id="A0AA42W6V7"/>
<evidence type="ECO:0000313" key="2">
    <source>
        <dbReference type="Proteomes" id="UP001161294"/>
    </source>
</evidence>
<evidence type="ECO:0000313" key="1">
    <source>
        <dbReference type="EMBL" id="MDH2007279.1"/>
    </source>
</evidence>
<dbReference type="EMBL" id="JAOCJW010000056">
    <property type="protein sequence ID" value="MDH2007279.1"/>
    <property type="molecule type" value="Genomic_DNA"/>
</dbReference>
<organism evidence="1 2">
    <name type="scientific">Comamonas aquatica</name>
    <dbReference type="NCBI Taxonomy" id="225991"/>
    <lineage>
        <taxon>Bacteria</taxon>
        <taxon>Pseudomonadati</taxon>
        <taxon>Pseudomonadota</taxon>
        <taxon>Betaproteobacteria</taxon>
        <taxon>Burkholderiales</taxon>
        <taxon>Comamonadaceae</taxon>
        <taxon>Comamonas</taxon>
    </lineage>
</organism>